<reference evidence="2" key="1">
    <citation type="submission" date="2011-06" db="EMBL/GenBank/DDBJ databases">
        <title>Complete genome sequence of Paenibacillus mucilaginosus KNP414.</title>
        <authorList>
            <person name="Wang J."/>
            <person name="Hu S."/>
            <person name="Hu X."/>
            <person name="Zhang B."/>
            <person name="Dong D."/>
            <person name="Zhang S."/>
            <person name="Zhao K."/>
            <person name="Wu D."/>
        </authorList>
    </citation>
    <scope>NUCLEOTIDE SEQUENCE [LARGE SCALE GENOMIC DNA]</scope>
    <source>
        <strain evidence="2">KNP414</strain>
    </source>
</reference>
<dbReference type="RefSeq" id="WP_013916539.1">
    <property type="nucleotide sequence ID" value="NC_015690.1"/>
</dbReference>
<dbReference type="KEGG" id="pms:KNP414_02818"/>
<gene>
    <name evidence="1" type="ordered locus">KNP414_02818</name>
</gene>
<sequence length="235" mass="26547">MNGFHETLDLLIFGAHPDDAEIGMGGTIAKHTRKGLRVGICDLTRAEMSSNGTVEIRQAEAEAASRSLGITVRSNLGLPDRGLELRAELVNPIVQEIRRWKPRVVFAPYWEDRHPDHIACSRLVQEAVFNAKLRRYMPESEAHAVQDFYFYFINDVKDPDVMVDISSVYEIKRESLLAYRSQFEAAGAGNDYVATPLNQNYLERVEARDALLGQKRSVAYAEGFMSRLPYLAELL</sequence>
<dbReference type="HOGENOM" id="CLU_049311_3_1_9"/>
<protein>
    <recommendedName>
        <fullName evidence="3">Bacillithiol biosynthesis deacetylase BshB1</fullName>
    </recommendedName>
</protein>
<dbReference type="InterPro" id="IPR023842">
    <property type="entry name" value="Bacillithiol_biosynth_BshB1"/>
</dbReference>
<organism evidence="1 2">
    <name type="scientific">Paenibacillus mucilaginosus (strain KNP414)</name>
    <dbReference type="NCBI Taxonomy" id="1036673"/>
    <lineage>
        <taxon>Bacteria</taxon>
        <taxon>Bacillati</taxon>
        <taxon>Bacillota</taxon>
        <taxon>Bacilli</taxon>
        <taxon>Bacillales</taxon>
        <taxon>Paenibacillaceae</taxon>
        <taxon>Paenibacillus</taxon>
    </lineage>
</organism>
<dbReference type="NCBIfam" id="TIGR04001">
    <property type="entry name" value="thiol_BshB1"/>
    <property type="match status" value="1"/>
</dbReference>
<name>F8FAX7_PAEMK</name>
<dbReference type="Gene3D" id="3.40.50.10320">
    <property type="entry name" value="LmbE-like"/>
    <property type="match status" value="1"/>
</dbReference>
<dbReference type="InterPro" id="IPR003737">
    <property type="entry name" value="GlcNAc_PI_deacetylase-related"/>
</dbReference>
<dbReference type="SUPFAM" id="SSF102588">
    <property type="entry name" value="LmbE-like"/>
    <property type="match status" value="1"/>
</dbReference>
<reference evidence="1 2" key="2">
    <citation type="journal article" date="2013" name="Genome Announc.">
        <title>Genome Sequence of Growth-Improving Paenibacillus mucilaginosus Strain KNP414.</title>
        <authorList>
            <person name="Lu J.J."/>
            <person name="Wang J.F."/>
            <person name="Hu X.F."/>
        </authorList>
    </citation>
    <scope>NUCLEOTIDE SEQUENCE [LARGE SCALE GENOMIC DNA]</scope>
    <source>
        <strain evidence="1 2">KNP414</strain>
    </source>
</reference>
<dbReference type="GO" id="GO:0071793">
    <property type="term" value="P:bacillithiol biosynthetic process"/>
    <property type="evidence" value="ECO:0007669"/>
    <property type="project" value="InterPro"/>
</dbReference>
<dbReference type="InterPro" id="IPR024078">
    <property type="entry name" value="LmbE-like_dom_sf"/>
</dbReference>
<dbReference type="PANTHER" id="PTHR12993">
    <property type="entry name" value="N-ACETYLGLUCOSAMINYL-PHOSPHATIDYLINOSITOL DE-N-ACETYLASE-RELATED"/>
    <property type="match status" value="1"/>
</dbReference>
<dbReference type="PANTHER" id="PTHR12993:SF30">
    <property type="entry name" value="N-ACETYL-ALPHA-D-GLUCOSAMINYL L-MALATE DEACETYLASE 1"/>
    <property type="match status" value="1"/>
</dbReference>
<dbReference type="PATRIC" id="fig|1036673.3.peg.2574"/>
<evidence type="ECO:0008006" key="3">
    <source>
        <dbReference type="Google" id="ProtNLM"/>
    </source>
</evidence>
<dbReference type="GO" id="GO:0016811">
    <property type="term" value="F:hydrolase activity, acting on carbon-nitrogen (but not peptide) bonds, in linear amides"/>
    <property type="evidence" value="ECO:0007669"/>
    <property type="project" value="TreeGrafter"/>
</dbReference>
<dbReference type="Proteomes" id="UP000006620">
    <property type="component" value="Chromosome"/>
</dbReference>
<proteinExistence type="predicted"/>
<evidence type="ECO:0000313" key="1">
    <source>
        <dbReference type="EMBL" id="AEI41378.1"/>
    </source>
</evidence>
<dbReference type="Pfam" id="PF02585">
    <property type="entry name" value="PIG-L"/>
    <property type="match status" value="1"/>
</dbReference>
<dbReference type="AlphaFoldDB" id="F8FAX7"/>
<accession>F8FAX7</accession>
<dbReference type="EMBL" id="CP002869">
    <property type="protein sequence ID" value="AEI41378.1"/>
    <property type="molecule type" value="Genomic_DNA"/>
</dbReference>
<dbReference type="GO" id="GO:0019213">
    <property type="term" value="F:deacetylase activity"/>
    <property type="evidence" value="ECO:0007669"/>
    <property type="project" value="InterPro"/>
</dbReference>
<evidence type="ECO:0000313" key="2">
    <source>
        <dbReference type="Proteomes" id="UP000006620"/>
    </source>
</evidence>